<proteinExistence type="inferred from homology"/>
<evidence type="ECO:0000259" key="9">
    <source>
        <dbReference type="Pfam" id="PF00931"/>
    </source>
</evidence>
<dbReference type="Gene3D" id="1.10.10.10">
    <property type="entry name" value="Winged helix-like DNA-binding domain superfamily/Winged helix DNA-binding domain"/>
    <property type="match status" value="1"/>
</dbReference>
<dbReference type="Proteomes" id="UP001630127">
    <property type="component" value="Unassembled WGS sequence"/>
</dbReference>
<evidence type="ECO:0000256" key="2">
    <source>
        <dbReference type="ARBA" id="ARBA00008894"/>
    </source>
</evidence>
<dbReference type="AlphaFoldDB" id="A0ABD2YS35"/>
<evidence type="ECO:0000256" key="5">
    <source>
        <dbReference type="ARBA" id="ARBA00022737"/>
    </source>
</evidence>
<keyword evidence="6" id="KW-0547">Nucleotide-binding</keyword>
<dbReference type="SUPFAM" id="SSF52540">
    <property type="entry name" value="P-loop containing nucleoside triphosphate hydrolases"/>
    <property type="match status" value="1"/>
</dbReference>
<dbReference type="InterPro" id="IPR044974">
    <property type="entry name" value="Disease_R_plants"/>
</dbReference>
<keyword evidence="7" id="KW-0611">Plant defense</keyword>
<evidence type="ECO:0000256" key="8">
    <source>
        <dbReference type="ARBA" id="ARBA00022840"/>
    </source>
</evidence>
<dbReference type="PANTHER" id="PTHR23155">
    <property type="entry name" value="DISEASE RESISTANCE PROTEIN RP"/>
    <property type="match status" value="1"/>
</dbReference>
<feature type="domain" description="NB-ARC" evidence="9">
    <location>
        <begin position="5"/>
        <end position="50"/>
    </location>
</feature>
<keyword evidence="5" id="KW-0677">Repeat</keyword>
<dbReference type="Pfam" id="PF00931">
    <property type="entry name" value="NB-ARC"/>
    <property type="match status" value="1"/>
</dbReference>
<dbReference type="GO" id="GO:0006952">
    <property type="term" value="P:defense response"/>
    <property type="evidence" value="ECO:0007669"/>
    <property type="project" value="UniProtKB-KW"/>
</dbReference>
<evidence type="ECO:0000259" key="10">
    <source>
        <dbReference type="Pfam" id="PF23559"/>
    </source>
</evidence>
<keyword evidence="4" id="KW-0433">Leucine-rich repeat</keyword>
<evidence type="ECO:0000256" key="4">
    <source>
        <dbReference type="ARBA" id="ARBA00022614"/>
    </source>
</evidence>
<dbReference type="Pfam" id="PF23559">
    <property type="entry name" value="WHD_DRP"/>
    <property type="match status" value="1"/>
</dbReference>
<comment type="similarity">
    <text evidence="2">Belongs to the disease resistance NB-LRR family.</text>
</comment>
<dbReference type="PANTHER" id="PTHR23155:SF1152">
    <property type="entry name" value="AAA+ ATPASE DOMAIN-CONTAINING PROTEIN"/>
    <property type="match status" value="1"/>
</dbReference>
<name>A0ABD2YS35_9GENT</name>
<dbReference type="InterPro" id="IPR027417">
    <property type="entry name" value="P-loop_NTPase"/>
</dbReference>
<dbReference type="InterPro" id="IPR002182">
    <property type="entry name" value="NB-ARC"/>
</dbReference>
<evidence type="ECO:0008006" key="13">
    <source>
        <dbReference type="Google" id="ProtNLM"/>
    </source>
</evidence>
<keyword evidence="8" id="KW-0067">ATP-binding</keyword>
<comment type="subcellular location">
    <subcellularLocation>
        <location evidence="1">Cytoplasm</location>
    </subcellularLocation>
</comment>
<accession>A0ABD2YS35</accession>
<reference evidence="11 12" key="1">
    <citation type="submission" date="2024-11" db="EMBL/GenBank/DDBJ databases">
        <title>A near-complete genome assembly of Cinchona calisaya.</title>
        <authorList>
            <person name="Lian D.C."/>
            <person name="Zhao X.W."/>
            <person name="Wei L."/>
        </authorList>
    </citation>
    <scope>NUCLEOTIDE SEQUENCE [LARGE SCALE GENOMIC DNA]</scope>
    <source>
        <tissue evidence="11">Nenye</tissue>
    </source>
</reference>
<organism evidence="11 12">
    <name type="scientific">Cinchona calisaya</name>
    <dbReference type="NCBI Taxonomy" id="153742"/>
    <lineage>
        <taxon>Eukaryota</taxon>
        <taxon>Viridiplantae</taxon>
        <taxon>Streptophyta</taxon>
        <taxon>Embryophyta</taxon>
        <taxon>Tracheophyta</taxon>
        <taxon>Spermatophyta</taxon>
        <taxon>Magnoliopsida</taxon>
        <taxon>eudicotyledons</taxon>
        <taxon>Gunneridae</taxon>
        <taxon>Pentapetalae</taxon>
        <taxon>asterids</taxon>
        <taxon>lamiids</taxon>
        <taxon>Gentianales</taxon>
        <taxon>Rubiaceae</taxon>
        <taxon>Cinchonoideae</taxon>
        <taxon>Cinchoneae</taxon>
        <taxon>Cinchona</taxon>
    </lineage>
</organism>
<evidence type="ECO:0000256" key="1">
    <source>
        <dbReference type="ARBA" id="ARBA00004496"/>
    </source>
</evidence>
<protein>
    <recommendedName>
        <fullName evidence="13">NB-ARC domain-containing protein</fullName>
    </recommendedName>
</protein>
<gene>
    <name evidence="11" type="ORF">ACH5RR_028418</name>
</gene>
<dbReference type="InterPro" id="IPR036388">
    <property type="entry name" value="WH-like_DNA-bd_sf"/>
</dbReference>
<feature type="domain" description="Disease resistance protein winged helix" evidence="10">
    <location>
        <begin position="132"/>
        <end position="198"/>
    </location>
</feature>
<keyword evidence="12" id="KW-1185">Reference proteome</keyword>
<dbReference type="GO" id="GO:0005524">
    <property type="term" value="F:ATP binding"/>
    <property type="evidence" value="ECO:0007669"/>
    <property type="project" value="UniProtKB-KW"/>
</dbReference>
<dbReference type="InterPro" id="IPR058922">
    <property type="entry name" value="WHD_DRP"/>
</dbReference>
<evidence type="ECO:0000256" key="7">
    <source>
        <dbReference type="ARBA" id="ARBA00022821"/>
    </source>
</evidence>
<keyword evidence="3" id="KW-0963">Cytoplasm</keyword>
<dbReference type="Gene3D" id="1.10.8.430">
    <property type="entry name" value="Helical domain of apoptotic protease-activating factors"/>
    <property type="match status" value="1"/>
</dbReference>
<sequence length="312" mass="35977">MIRMGSRILFTSRFSDVASEVEIGREPHNLRALTDTESWELLKRKVFGEEDSPQALHELGIEIAKNCKGLPLTVVIIAGILASIEHSGWAEVAKSLTSTIVYETDLCKNTLQIRYEHLPDYLKPCLLYFGAFLEDQEIKAKKLMRLWIAEGFVQDPVQLEVAEEYMMDLIRRNLIMVSKQKSTGGVKTCSIHDLLHEFCRSKAKEENFVMMLQGYDELSVFSAPTNLQRLSICSKYEDFKKSRIFCPNLSSLLFINQIKEYWWSTTADISFVCCIYKHLRVLDLEQIRLDCNDFLNEINVLVQLRYLAIQGN</sequence>
<dbReference type="EMBL" id="JBJUIK010000012">
    <property type="protein sequence ID" value="KAL3509017.1"/>
    <property type="molecule type" value="Genomic_DNA"/>
</dbReference>
<evidence type="ECO:0000313" key="12">
    <source>
        <dbReference type="Proteomes" id="UP001630127"/>
    </source>
</evidence>
<dbReference type="FunFam" id="1.10.10.10:FF:000322">
    <property type="entry name" value="Probable disease resistance protein At1g63360"/>
    <property type="match status" value="1"/>
</dbReference>
<dbReference type="GO" id="GO:0005737">
    <property type="term" value="C:cytoplasm"/>
    <property type="evidence" value="ECO:0007669"/>
    <property type="project" value="UniProtKB-SubCell"/>
</dbReference>
<comment type="caution">
    <text evidence="11">The sequence shown here is derived from an EMBL/GenBank/DDBJ whole genome shotgun (WGS) entry which is preliminary data.</text>
</comment>
<dbReference type="InterPro" id="IPR042197">
    <property type="entry name" value="Apaf_helical"/>
</dbReference>
<evidence type="ECO:0000256" key="6">
    <source>
        <dbReference type="ARBA" id="ARBA00022741"/>
    </source>
</evidence>
<evidence type="ECO:0000313" key="11">
    <source>
        <dbReference type="EMBL" id="KAL3509017.1"/>
    </source>
</evidence>
<evidence type="ECO:0000256" key="3">
    <source>
        <dbReference type="ARBA" id="ARBA00022490"/>
    </source>
</evidence>